<dbReference type="AlphaFoldDB" id="A0A176VU83"/>
<accession>A0A176VU83</accession>
<comment type="cofactor">
    <cofactor evidence="1">
        <name>FAD</name>
        <dbReference type="ChEBI" id="CHEBI:57692"/>
    </cofactor>
</comment>
<dbReference type="Gene3D" id="3.50.50.60">
    <property type="entry name" value="FAD/NAD(P)-binding domain"/>
    <property type="match status" value="1"/>
</dbReference>
<dbReference type="Pfam" id="PF01266">
    <property type="entry name" value="DAO"/>
    <property type="match status" value="1"/>
</dbReference>
<evidence type="ECO:0000259" key="6">
    <source>
        <dbReference type="Pfam" id="PF01266"/>
    </source>
</evidence>
<feature type="domain" description="FAD dependent oxidoreductase" evidence="6">
    <location>
        <begin position="122"/>
        <end position="504"/>
    </location>
</feature>
<keyword evidence="3" id="KW-0285">Flavoprotein</keyword>
<evidence type="ECO:0000256" key="1">
    <source>
        <dbReference type="ARBA" id="ARBA00001974"/>
    </source>
</evidence>
<dbReference type="PANTHER" id="PTHR10961:SF10">
    <property type="entry name" value="FAD DEPENDENT OXIDOREDUCTASE DOMAIN-CONTAINING PROTEIN"/>
    <property type="match status" value="1"/>
</dbReference>
<keyword evidence="4" id="KW-0274">FAD</keyword>
<evidence type="ECO:0000256" key="3">
    <source>
        <dbReference type="ARBA" id="ARBA00022630"/>
    </source>
</evidence>
<dbReference type="Proteomes" id="UP000077202">
    <property type="component" value="Unassembled WGS sequence"/>
</dbReference>
<dbReference type="InterPro" id="IPR036188">
    <property type="entry name" value="FAD/NAD-bd_sf"/>
</dbReference>
<dbReference type="PANTHER" id="PTHR10961">
    <property type="entry name" value="PEROXISOMAL SARCOSINE OXIDASE"/>
    <property type="match status" value="1"/>
</dbReference>
<keyword evidence="5" id="KW-0560">Oxidoreductase</keyword>
<evidence type="ECO:0000256" key="5">
    <source>
        <dbReference type="ARBA" id="ARBA00023002"/>
    </source>
</evidence>
<dbReference type="SUPFAM" id="SSF51905">
    <property type="entry name" value="FAD/NAD(P)-binding domain"/>
    <property type="match status" value="1"/>
</dbReference>
<evidence type="ECO:0000256" key="4">
    <source>
        <dbReference type="ARBA" id="ARBA00022827"/>
    </source>
</evidence>
<protein>
    <recommendedName>
        <fullName evidence="6">FAD dependent oxidoreductase domain-containing protein</fullName>
    </recommendedName>
</protein>
<evidence type="ECO:0000313" key="7">
    <source>
        <dbReference type="EMBL" id="OAE24364.1"/>
    </source>
</evidence>
<evidence type="ECO:0000256" key="2">
    <source>
        <dbReference type="ARBA" id="ARBA00010989"/>
    </source>
</evidence>
<dbReference type="GO" id="GO:0050660">
    <property type="term" value="F:flavin adenine dinucleotide binding"/>
    <property type="evidence" value="ECO:0007669"/>
    <property type="project" value="InterPro"/>
</dbReference>
<keyword evidence="8" id="KW-1185">Reference proteome</keyword>
<dbReference type="Gene3D" id="3.30.9.10">
    <property type="entry name" value="D-Amino Acid Oxidase, subunit A, domain 2"/>
    <property type="match status" value="1"/>
</dbReference>
<name>A0A176VU83_MARPO</name>
<gene>
    <name evidence="7" type="ORF">AXG93_4343s1310</name>
</gene>
<sequence>MRYGGNMMRNSRVRYKPCHSSGSQSDDMMCLLDKDETKCEHGASVVDREGQGALRALRAAGGHGNEQNRHSEAFGASFCVDRAEAEAATARDVPLQPEHHRLVGLLDRWAEKGSAGMETFSVAVIGIGLMGSAACRHLSLATGEKVVGIGPAEPEDWKSHAGVFASHYDQGRITRIVDSNNIWSKLAARSIERYGLLERESGIRFHYPVGSIRVSPNYKKDGDTLYLAKEVGRGNGAEAELLPSREALQRRFPFFHFEDGDVGLIEKNGAGYINPREMVRAQLVVAAKQGASIVRETVVDLECSTSGVKIRTDGGKCFLATRVLIAADIYTKWLVPGRGLALKTVSELVVLAEVGSDEEKRLQSMPSLIWRLNGEEPLHSVYACPPVKYPDGKTYLKIGGTWLQGSSGYRDAVLSSKEEISHWFHSDGPREEADHLLKVLKKLMPGLAIESVHSKPCIVTYTAHNYPFIDAVDGKPFQDAQVFVVTGGCGAAAKSADEIGRIAALLMEHRSWVYDLDASNFSAVYQSASSVGEQKYVNIEQPQSTAHTPPCVNKA</sequence>
<comment type="caution">
    <text evidence="7">The sequence shown here is derived from an EMBL/GenBank/DDBJ whole genome shotgun (WGS) entry which is preliminary data.</text>
</comment>
<evidence type="ECO:0000313" key="8">
    <source>
        <dbReference type="Proteomes" id="UP000077202"/>
    </source>
</evidence>
<reference evidence="7" key="1">
    <citation type="submission" date="2016-03" db="EMBL/GenBank/DDBJ databases">
        <title>Mechanisms controlling the formation of the plant cell surface in tip-growing cells are functionally conserved among land plants.</title>
        <authorList>
            <person name="Honkanen S."/>
            <person name="Jones V.A."/>
            <person name="Morieri G."/>
            <person name="Champion C."/>
            <person name="Hetherington A.J."/>
            <person name="Kelly S."/>
            <person name="Saint-Marcoux D."/>
            <person name="Proust H."/>
            <person name="Prescott H."/>
            <person name="Dolan L."/>
        </authorList>
    </citation>
    <scope>NUCLEOTIDE SEQUENCE [LARGE SCALE GENOMIC DNA]</scope>
    <source>
        <tissue evidence="7">Whole gametophyte</tissue>
    </source>
</reference>
<dbReference type="InterPro" id="IPR045170">
    <property type="entry name" value="MTOX"/>
</dbReference>
<organism evidence="7 8">
    <name type="scientific">Marchantia polymorpha subsp. ruderalis</name>
    <dbReference type="NCBI Taxonomy" id="1480154"/>
    <lineage>
        <taxon>Eukaryota</taxon>
        <taxon>Viridiplantae</taxon>
        <taxon>Streptophyta</taxon>
        <taxon>Embryophyta</taxon>
        <taxon>Marchantiophyta</taxon>
        <taxon>Marchantiopsida</taxon>
        <taxon>Marchantiidae</taxon>
        <taxon>Marchantiales</taxon>
        <taxon>Marchantiaceae</taxon>
        <taxon>Marchantia</taxon>
    </lineage>
</organism>
<dbReference type="GO" id="GO:0008115">
    <property type="term" value="F:sarcosine oxidase activity"/>
    <property type="evidence" value="ECO:0007669"/>
    <property type="project" value="TreeGrafter"/>
</dbReference>
<dbReference type="EMBL" id="LVLJ01002613">
    <property type="protein sequence ID" value="OAE24364.1"/>
    <property type="molecule type" value="Genomic_DNA"/>
</dbReference>
<proteinExistence type="inferred from homology"/>
<dbReference type="InterPro" id="IPR006076">
    <property type="entry name" value="FAD-dep_OxRdtase"/>
</dbReference>
<comment type="similarity">
    <text evidence="2">Belongs to the MSOX/MTOX family.</text>
</comment>